<dbReference type="PROSITE" id="PS51257">
    <property type="entry name" value="PROKAR_LIPOPROTEIN"/>
    <property type="match status" value="1"/>
</dbReference>
<dbReference type="NCBIfam" id="NF038015">
    <property type="entry name" value="AztD"/>
    <property type="match status" value="1"/>
</dbReference>
<proteinExistence type="predicted"/>
<dbReference type="RefSeq" id="WP_188683171.1">
    <property type="nucleotide sequence ID" value="NZ_BMKX01000001.1"/>
</dbReference>
<dbReference type="InterPro" id="IPR015943">
    <property type="entry name" value="WD40/YVTN_repeat-like_dom_sf"/>
</dbReference>
<dbReference type="SUPFAM" id="SSF50969">
    <property type="entry name" value="YVTN repeat-like/Quinoprotein amine dehydrogenase"/>
    <property type="match status" value="1"/>
</dbReference>
<gene>
    <name evidence="2" type="ORF">GCM10007173_03020</name>
</gene>
<evidence type="ECO:0000256" key="1">
    <source>
        <dbReference type="SAM" id="SignalP"/>
    </source>
</evidence>
<keyword evidence="1" id="KW-0732">Signal</keyword>
<dbReference type="Gene3D" id="2.130.10.10">
    <property type="entry name" value="YVTN repeat-like/Quinoprotein amine dehydrogenase"/>
    <property type="match status" value="1"/>
</dbReference>
<accession>A0ABQ2DAJ0</accession>
<dbReference type="InterPro" id="IPR047697">
    <property type="entry name" value="AztD-like"/>
</dbReference>
<comment type="caution">
    <text evidence="2">The sequence shown here is derived from an EMBL/GenBank/DDBJ whole genome shotgun (WGS) entry which is preliminary data.</text>
</comment>
<name>A0ABQ2DAJ0_9MICC</name>
<keyword evidence="3" id="KW-1185">Reference proteome</keyword>
<organism evidence="2 3">
    <name type="scientific">Glutamicibacter ardleyensis</name>
    <dbReference type="NCBI Taxonomy" id="225894"/>
    <lineage>
        <taxon>Bacteria</taxon>
        <taxon>Bacillati</taxon>
        <taxon>Actinomycetota</taxon>
        <taxon>Actinomycetes</taxon>
        <taxon>Micrococcales</taxon>
        <taxon>Micrococcaceae</taxon>
        <taxon>Glutamicibacter</taxon>
    </lineage>
</organism>
<evidence type="ECO:0000313" key="2">
    <source>
        <dbReference type="EMBL" id="GGJ47773.1"/>
    </source>
</evidence>
<evidence type="ECO:0008006" key="4">
    <source>
        <dbReference type="Google" id="ProtNLM"/>
    </source>
</evidence>
<evidence type="ECO:0000313" key="3">
    <source>
        <dbReference type="Proteomes" id="UP000606115"/>
    </source>
</evidence>
<dbReference type="EMBL" id="BMKX01000001">
    <property type="protein sequence ID" value="GGJ47773.1"/>
    <property type="molecule type" value="Genomic_DNA"/>
</dbReference>
<dbReference type="GeneID" id="303302717"/>
<dbReference type="Proteomes" id="UP000606115">
    <property type="component" value="Unassembled WGS sequence"/>
</dbReference>
<protein>
    <recommendedName>
        <fullName evidence="4">Secreted protein</fullName>
    </recommendedName>
</protein>
<reference evidence="3" key="1">
    <citation type="journal article" date="2019" name="Int. J. Syst. Evol. Microbiol.">
        <title>The Global Catalogue of Microorganisms (GCM) 10K type strain sequencing project: providing services to taxonomists for standard genome sequencing and annotation.</title>
        <authorList>
            <consortium name="The Broad Institute Genomics Platform"/>
            <consortium name="The Broad Institute Genome Sequencing Center for Infectious Disease"/>
            <person name="Wu L."/>
            <person name="Ma J."/>
        </authorList>
    </citation>
    <scope>NUCLEOTIDE SEQUENCE [LARGE SCALE GENOMIC DNA]</scope>
    <source>
        <strain evidence="3">CGMCC 1.3685</strain>
    </source>
</reference>
<sequence length="388" mass="40811">MKKKNHHLITGTVILMVLGLGATACGAQGDAAAEELTAPRVAVGYANGVSVLDGETLEVIKSFDTEEFTRLNSAGDGRNFLLTTSAGFQVLDAVAPALRESVFGASAAGHVVPHAGKTALFDDGTGATTLFETAELSKSTDQLPETKTITSPAHHGVSVALDDGSVLTTIGDATARSGVRLVDAQGEETARNTDCPNVHGEGMTGQGRAVFGCEDGALIYADAKFTKLKAPDAYGRMGNAYVSPTSELVIGDYKDDPDAEGTLLDQIVLIDAAKQTSKVVGLPQGAEYTWRGIARGPQDLGYLLGMDGKIHVIDPRSGEITRDFKVIEPWEDPAQWQDPHPSLRIDGNTAYVADPATKSIHAVDLATGEKKSSVQLEHAPNEMALTTK</sequence>
<dbReference type="InterPro" id="IPR011044">
    <property type="entry name" value="Quino_amine_DH_bsu"/>
</dbReference>
<feature type="chain" id="PRO_5046729291" description="Secreted protein" evidence="1">
    <location>
        <begin position="28"/>
        <end position="388"/>
    </location>
</feature>
<feature type="signal peptide" evidence="1">
    <location>
        <begin position="1"/>
        <end position="27"/>
    </location>
</feature>